<keyword evidence="12 16" id="KW-0472">Membrane</keyword>
<reference evidence="18" key="1">
    <citation type="journal article" date="2023" name="Plant Biotechnol. J.">
        <title>Chromosome-level wild Hevea brasiliensis genome provides new tools for genomic-assisted breeding and valuable loci to elevate rubber yield.</title>
        <authorList>
            <person name="Cheng H."/>
            <person name="Song X."/>
            <person name="Hu Y."/>
            <person name="Wu T."/>
            <person name="Yang Q."/>
            <person name="An Z."/>
            <person name="Feng S."/>
            <person name="Deng Z."/>
            <person name="Wu W."/>
            <person name="Zeng X."/>
            <person name="Tu M."/>
            <person name="Wang X."/>
            <person name="Huang H."/>
        </authorList>
    </citation>
    <scope>NUCLEOTIDE SEQUENCE</scope>
    <source>
        <strain evidence="18">MT/VB/25A 57/8</strain>
    </source>
</reference>
<dbReference type="Proteomes" id="UP001174677">
    <property type="component" value="Chromosome 5"/>
</dbReference>
<keyword evidence="9" id="KW-0833">Ubl conjugation pathway</keyword>
<dbReference type="InterPro" id="IPR001841">
    <property type="entry name" value="Znf_RING"/>
</dbReference>
<evidence type="ECO:0000256" key="2">
    <source>
        <dbReference type="ARBA" id="ARBA00004167"/>
    </source>
</evidence>
<evidence type="ECO:0000256" key="14">
    <source>
        <dbReference type="PROSITE-ProRule" id="PRU00175"/>
    </source>
</evidence>
<protein>
    <recommendedName>
        <fullName evidence="4">RING-type E3 ubiquitin transferase</fullName>
        <ecNumber evidence="4">2.3.2.27</ecNumber>
    </recommendedName>
</protein>
<dbReference type="InterPro" id="IPR044600">
    <property type="entry name" value="ATL1/ATL16-like"/>
</dbReference>
<evidence type="ECO:0000256" key="4">
    <source>
        <dbReference type="ARBA" id="ARBA00012483"/>
    </source>
</evidence>
<sequence>MDNLGPPTHPPGSFLTPLLYSLAGVVCASLALLAYHLLFVKYCIVRRPRTAMAANSISTPVEGGEMVIGVEEHVLNTIPILLYTENNTQLAKIDQSECVICLGDLEEGDKVRSLPNCGHVFHVPCIDDWFLAHTNCPICRAPIVAPIDIASVLQESINVRRERTPNLAQFLEQGDEDDGGGDGGGSNGDDNDNASTSGQSSTVLLRHSLSLALPMEGKPQRFIELKRSLSMDQRFVIIDIQGEREEKATSPSCSSYLKSLVMENRSGRSMRQLDHVSSRWLRSFSQMRLSQSALPTETLPC</sequence>
<keyword evidence="8 14" id="KW-0863">Zinc-finger</keyword>
<evidence type="ECO:0000256" key="1">
    <source>
        <dbReference type="ARBA" id="ARBA00000900"/>
    </source>
</evidence>
<comment type="subcellular location">
    <subcellularLocation>
        <location evidence="2">Membrane</location>
        <topology evidence="2">Single-pass membrane protein</topology>
    </subcellularLocation>
</comment>
<evidence type="ECO:0000256" key="13">
    <source>
        <dbReference type="ARBA" id="ARBA00024209"/>
    </source>
</evidence>
<dbReference type="CDD" id="cd16461">
    <property type="entry name" value="RING-H2_EL5-like"/>
    <property type="match status" value="1"/>
</dbReference>
<dbReference type="EMBL" id="JARPOI010000005">
    <property type="protein sequence ID" value="KAJ9181497.1"/>
    <property type="molecule type" value="Genomic_DNA"/>
</dbReference>
<comment type="catalytic activity">
    <reaction evidence="1">
        <text>S-ubiquitinyl-[E2 ubiquitin-conjugating enzyme]-L-cysteine + [acceptor protein]-L-lysine = [E2 ubiquitin-conjugating enzyme]-L-cysteine + N(6)-ubiquitinyl-[acceptor protein]-L-lysine.</text>
        <dbReference type="EC" id="2.3.2.27"/>
    </reaction>
</comment>
<evidence type="ECO:0000256" key="5">
    <source>
        <dbReference type="ARBA" id="ARBA00022679"/>
    </source>
</evidence>
<evidence type="ECO:0000256" key="6">
    <source>
        <dbReference type="ARBA" id="ARBA00022692"/>
    </source>
</evidence>
<evidence type="ECO:0000256" key="3">
    <source>
        <dbReference type="ARBA" id="ARBA00004906"/>
    </source>
</evidence>
<evidence type="ECO:0000256" key="16">
    <source>
        <dbReference type="SAM" id="Phobius"/>
    </source>
</evidence>
<evidence type="ECO:0000259" key="17">
    <source>
        <dbReference type="PROSITE" id="PS50089"/>
    </source>
</evidence>
<feature type="domain" description="RING-type" evidence="17">
    <location>
        <begin position="98"/>
        <end position="140"/>
    </location>
</feature>
<evidence type="ECO:0000256" key="11">
    <source>
        <dbReference type="ARBA" id="ARBA00022989"/>
    </source>
</evidence>
<organism evidence="18 19">
    <name type="scientific">Hevea brasiliensis</name>
    <name type="common">Para rubber tree</name>
    <name type="synonym">Siphonia brasiliensis</name>
    <dbReference type="NCBI Taxonomy" id="3981"/>
    <lineage>
        <taxon>Eukaryota</taxon>
        <taxon>Viridiplantae</taxon>
        <taxon>Streptophyta</taxon>
        <taxon>Embryophyta</taxon>
        <taxon>Tracheophyta</taxon>
        <taxon>Spermatophyta</taxon>
        <taxon>Magnoliopsida</taxon>
        <taxon>eudicotyledons</taxon>
        <taxon>Gunneridae</taxon>
        <taxon>Pentapetalae</taxon>
        <taxon>rosids</taxon>
        <taxon>fabids</taxon>
        <taxon>Malpighiales</taxon>
        <taxon>Euphorbiaceae</taxon>
        <taxon>Crotonoideae</taxon>
        <taxon>Micrandreae</taxon>
        <taxon>Hevea</taxon>
    </lineage>
</organism>
<evidence type="ECO:0000256" key="8">
    <source>
        <dbReference type="ARBA" id="ARBA00022771"/>
    </source>
</evidence>
<evidence type="ECO:0000256" key="15">
    <source>
        <dbReference type="SAM" id="MobiDB-lite"/>
    </source>
</evidence>
<dbReference type="PROSITE" id="PS50089">
    <property type="entry name" value="ZF_RING_2"/>
    <property type="match status" value="1"/>
</dbReference>
<keyword evidence="6 16" id="KW-0812">Transmembrane</keyword>
<feature type="transmembrane region" description="Helical" evidence="16">
    <location>
        <begin position="20"/>
        <end position="40"/>
    </location>
</feature>
<evidence type="ECO:0000256" key="10">
    <source>
        <dbReference type="ARBA" id="ARBA00022833"/>
    </source>
</evidence>
<evidence type="ECO:0000256" key="12">
    <source>
        <dbReference type="ARBA" id="ARBA00023136"/>
    </source>
</evidence>
<gene>
    <name evidence="18" type="ORF">P3X46_009622</name>
</gene>
<dbReference type="SMART" id="SM00184">
    <property type="entry name" value="RING"/>
    <property type="match status" value="1"/>
</dbReference>
<comment type="similarity">
    <text evidence="13">Belongs to the RING-type zinc finger family. ATL subfamily.</text>
</comment>
<dbReference type="Pfam" id="PF13639">
    <property type="entry name" value="zf-RING_2"/>
    <property type="match status" value="1"/>
</dbReference>
<keyword evidence="7" id="KW-0479">Metal-binding</keyword>
<keyword evidence="19" id="KW-1185">Reference proteome</keyword>
<evidence type="ECO:0000313" key="18">
    <source>
        <dbReference type="EMBL" id="KAJ9181497.1"/>
    </source>
</evidence>
<accession>A0ABQ9MPY3</accession>
<dbReference type="InterPro" id="IPR013083">
    <property type="entry name" value="Znf_RING/FYVE/PHD"/>
</dbReference>
<keyword evidence="11 16" id="KW-1133">Transmembrane helix</keyword>
<dbReference type="SMART" id="SM01197">
    <property type="entry name" value="FANCL_C"/>
    <property type="match status" value="1"/>
</dbReference>
<dbReference type="Gene3D" id="3.30.40.10">
    <property type="entry name" value="Zinc/RING finger domain, C3HC4 (zinc finger)"/>
    <property type="match status" value="1"/>
</dbReference>
<dbReference type="EC" id="2.3.2.27" evidence="4"/>
<dbReference type="SUPFAM" id="SSF57850">
    <property type="entry name" value="RING/U-box"/>
    <property type="match status" value="1"/>
</dbReference>
<keyword evidence="5" id="KW-0808">Transferase</keyword>
<dbReference type="PANTHER" id="PTHR46913">
    <property type="entry name" value="RING-H2 FINGER PROTEIN ATL16"/>
    <property type="match status" value="1"/>
</dbReference>
<proteinExistence type="inferred from homology"/>
<evidence type="ECO:0000313" key="19">
    <source>
        <dbReference type="Proteomes" id="UP001174677"/>
    </source>
</evidence>
<feature type="region of interest" description="Disordered" evidence="15">
    <location>
        <begin position="172"/>
        <end position="199"/>
    </location>
</feature>
<name>A0ABQ9MPY3_HEVBR</name>
<dbReference type="PANTHER" id="PTHR46913:SF1">
    <property type="entry name" value="RING-H2 FINGER PROTEIN ATL16"/>
    <property type="match status" value="1"/>
</dbReference>
<comment type="pathway">
    <text evidence="3">Protein modification; protein ubiquitination.</text>
</comment>
<keyword evidence="10" id="KW-0862">Zinc</keyword>
<evidence type="ECO:0000256" key="9">
    <source>
        <dbReference type="ARBA" id="ARBA00022786"/>
    </source>
</evidence>
<evidence type="ECO:0000256" key="7">
    <source>
        <dbReference type="ARBA" id="ARBA00022723"/>
    </source>
</evidence>
<comment type="caution">
    <text evidence="18">The sequence shown here is derived from an EMBL/GenBank/DDBJ whole genome shotgun (WGS) entry which is preliminary data.</text>
</comment>